<feature type="transmembrane region" description="Helical" evidence="1">
    <location>
        <begin position="7"/>
        <end position="25"/>
    </location>
</feature>
<dbReference type="PANTHER" id="PTHR37946">
    <property type="entry name" value="SLL1969 PROTEIN"/>
    <property type="match status" value="1"/>
</dbReference>
<keyword evidence="1" id="KW-0472">Membrane</keyword>
<evidence type="ECO:0000313" key="3">
    <source>
        <dbReference type="Proteomes" id="UP000621492"/>
    </source>
</evidence>
<reference evidence="2" key="1">
    <citation type="journal article" date="2014" name="Int. J. Syst. Evol. Microbiol.">
        <title>Complete genome sequence of Corynebacterium casei LMG S-19264T (=DSM 44701T), isolated from a smear-ripened cheese.</title>
        <authorList>
            <consortium name="US DOE Joint Genome Institute (JGI-PGF)"/>
            <person name="Walter F."/>
            <person name="Albersmeier A."/>
            <person name="Kalinowski J."/>
            <person name="Ruckert C."/>
        </authorList>
    </citation>
    <scope>NUCLEOTIDE SEQUENCE</scope>
    <source>
        <strain evidence="2">CGMCC 1.15454</strain>
    </source>
</reference>
<sequence>MKKKRILQLTAIGILIVTATIITYMPRHASSQHSITPINVFVHGYKGTTNSFGGMLNRFERNNWGNKALIYYVTRHGDVKMYPLNKGSREPIFIQVIFENNRASFDDSATWLSEVMRHLKNTYHIDSVNLIGHSMGGLVSLKYIEEYQDPAEYPATNKLITIGSPFDGIYSQYYFQINRDPAATDLKPDSPALQLLRSNRQAIPDDLAVLSIGSTGDMVAVPKSVHTLEEIVPANQLTEIMIENDNLGHSELHENRQVDKLIHSFLWQERKE</sequence>
<accession>A0A9W5TY34</accession>
<dbReference type="InterPro" id="IPR010315">
    <property type="entry name" value="DUF915_hydro-like"/>
</dbReference>
<proteinExistence type="predicted"/>
<dbReference type="InterPro" id="IPR029058">
    <property type="entry name" value="AB_hydrolase_fold"/>
</dbReference>
<dbReference type="Pfam" id="PF06028">
    <property type="entry name" value="DUF915"/>
    <property type="match status" value="1"/>
</dbReference>
<dbReference type="AlphaFoldDB" id="A0A9W5TY34"/>
<evidence type="ECO:0000256" key="1">
    <source>
        <dbReference type="SAM" id="Phobius"/>
    </source>
</evidence>
<organism evidence="2 3">
    <name type="scientific">Lentibacillus populi</name>
    <dbReference type="NCBI Taxonomy" id="1827502"/>
    <lineage>
        <taxon>Bacteria</taxon>
        <taxon>Bacillati</taxon>
        <taxon>Bacillota</taxon>
        <taxon>Bacilli</taxon>
        <taxon>Bacillales</taxon>
        <taxon>Bacillaceae</taxon>
        <taxon>Lentibacillus</taxon>
    </lineage>
</organism>
<keyword evidence="1" id="KW-0812">Transmembrane</keyword>
<comment type="caution">
    <text evidence="2">The sequence shown here is derived from an EMBL/GenBank/DDBJ whole genome shotgun (WGS) entry which is preliminary data.</text>
</comment>
<keyword evidence="3" id="KW-1185">Reference proteome</keyword>
<protein>
    <recommendedName>
        <fullName evidence="4">Alpha/beta hydrolase</fullName>
    </recommendedName>
</protein>
<dbReference type="PANTHER" id="PTHR37946:SF1">
    <property type="entry name" value="SLL1969 PROTEIN"/>
    <property type="match status" value="1"/>
</dbReference>
<gene>
    <name evidence="2" type="ORF">GCM10011409_22570</name>
</gene>
<dbReference type="RefSeq" id="WP_286171096.1">
    <property type="nucleotide sequence ID" value="NZ_BMJD01000016.1"/>
</dbReference>
<dbReference type="Gene3D" id="3.40.50.1820">
    <property type="entry name" value="alpha/beta hydrolase"/>
    <property type="match status" value="1"/>
</dbReference>
<dbReference type="EMBL" id="BMJD01000016">
    <property type="protein sequence ID" value="GGB44466.1"/>
    <property type="molecule type" value="Genomic_DNA"/>
</dbReference>
<dbReference type="SUPFAM" id="SSF53474">
    <property type="entry name" value="alpha/beta-Hydrolases"/>
    <property type="match status" value="1"/>
</dbReference>
<evidence type="ECO:0008006" key="4">
    <source>
        <dbReference type="Google" id="ProtNLM"/>
    </source>
</evidence>
<dbReference type="Proteomes" id="UP000621492">
    <property type="component" value="Unassembled WGS sequence"/>
</dbReference>
<evidence type="ECO:0000313" key="2">
    <source>
        <dbReference type="EMBL" id="GGB44466.1"/>
    </source>
</evidence>
<name>A0A9W5TY34_9BACI</name>
<reference evidence="2" key="2">
    <citation type="submission" date="2020-09" db="EMBL/GenBank/DDBJ databases">
        <authorList>
            <person name="Sun Q."/>
            <person name="Zhou Y."/>
        </authorList>
    </citation>
    <scope>NUCLEOTIDE SEQUENCE</scope>
    <source>
        <strain evidence="2">CGMCC 1.15454</strain>
    </source>
</reference>
<keyword evidence="1" id="KW-1133">Transmembrane helix</keyword>